<feature type="region of interest" description="Disordered" evidence="1">
    <location>
        <begin position="35"/>
        <end position="56"/>
    </location>
</feature>
<protein>
    <submittedName>
        <fullName evidence="2">Uncharacterized protein</fullName>
    </submittedName>
</protein>
<accession>A0A9P3LHW6</accession>
<keyword evidence="3" id="KW-1185">Reference proteome</keyword>
<dbReference type="Proteomes" id="UP000703269">
    <property type="component" value="Unassembled WGS sequence"/>
</dbReference>
<reference evidence="2 3" key="1">
    <citation type="submission" date="2021-08" db="EMBL/GenBank/DDBJ databases">
        <title>Draft Genome Sequence of Phanerochaete sordida strain YK-624.</title>
        <authorList>
            <person name="Mori T."/>
            <person name="Dohra H."/>
            <person name="Suzuki T."/>
            <person name="Kawagishi H."/>
            <person name="Hirai H."/>
        </authorList>
    </citation>
    <scope>NUCLEOTIDE SEQUENCE [LARGE SCALE GENOMIC DNA]</scope>
    <source>
        <strain evidence="2 3">YK-624</strain>
    </source>
</reference>
<comment type="caution">
    <text evidence="2">The sequence shown here is derived from an EMBL/GenBank/DDBJ whole genome shotgun (WGS) entry which is preliminary data.</text>
</comment>
<name>A0A9P3LHW6_9APHY</name>
<proteinExistence type="predicted"/>
<evidence type="ECO:0000313" key="2">
    <source>
        <dbReference type="EMBL" id="GJE95951.1"/>
    </source>
</evidence>
<sequence>MRCSNTEHFWESLSLHNGSTMRKIAAHLPCNATTPALPHYSSNVSRSHNHIRSPVRDTRHLRPRYTAANDIAAGEKRPLGVSACRCQVVRSSHKPRPPATA</sequence>
<dbReference type="AlphaFoldDB" id="A0A9P3LHW6"/>
<organism evidence="2 3">
    <name type="scientific">Phanerochaete sordida</name>
    <dbReference type="NCBI Taxonomy" id="48140"/>
    <lineage>
        <taxon>Eukaryota</taxon>
        <taxon>Fungi</taxon>
        <taxon>Dikarya</taxon>
        <taxon>Basidiomycota</taxon>
        <taxon>Agaricomycotina</taxon>
        <taxon>Agaricomycetes</taxon>
        <taxon>Polyporales</taxon>
        <taxon>Phanerochaetaceae</taxon>
        <taxon>Phanerochaete</taxon>
    </lineage>
</organism>
<evidence type="ECO:0000256" key="1">
    <source>
        <dbReference type="SAM" id="MobiDB-lite"/>
    </source>
</evidence>
<dbReference type="EMBL" id="BPQB01000054">
    <property type="protein sequence ID" value="GJE95951.1"/>
    <property type="molecule type" value="Genomic_DNA"/>
</dbReference>
<gene>
    <name evidence="2" type="ORF">PsYK624_121430</name>
</gene>
<evidence type="ECO:0000313" key="3">
    <source>
        <dbReference type="Proteomes" id="UP000703269"/>
    </source>
</evidence>